<sequence length="287" mass="31138">MSQTIPTVLAQVSQQDMFKHVLNDPLLGSSIYVNIALAGLTLLLFVYMARNLTDPRAKLIVVSVMGVSAVSIASYTGLASGLTIGILEMPEGHAMYETTTELAHSGEEVEGTVSLWGRYLTWAFSTPFILLALGLIAGSNLTKIFTAIVFDVGIMITGLAAALTTSSYPMRWAWYGISVTFFLVVVYILLFEWPEDARQAGTADIFNTLKILTVVLWFGYTIWWALGNEGLAVIESVGLTSWGYSAFDVVAKYLFSFLVVKYVVDNVEKVSAGSDYGATSSGMPADD</sequence>
<keyword evidence="10" id="KW-0675">Receptor</keyword>
<evidence type="ECO:0000256" key="3">
    <source>
        <dbReference type="ARBA" id="ARBA00022543"/>
    </source>
</evidence>
<evidence type="ECO:0000256" key="1">
    <source>
        <dbReference type="ARBA" id="ARBA00004141"/>
    </source>
</evidence>
<evidence type="ECO:0000256" key="8">
    <source>
        <dbReference type="ARBA" id="ARBA00022991"/>
    </source>
</evidence>
<dbReference type="SUPFAM" id="SSF81321">
    <property type="entry name" value="Family A G protein-coupled receptor-like"/>
    <property type="match status" value="1"/>
</dbReference>
<dbReference type="RefSeq" id="WP_229113661.1">
    <property type="nucleotide sequence ID" value="NZ_CP064787.1"/>
</dbReference>
<evidence type="ECO:0000256" key="10">
    <source>
        <dbReference type="ARBA" id="ARBA00023170"/>
    </source>
</evidence>
<evidence type="ECO:0000256" key="11">
    <source>
        <dbReference type="SAM" id="Phobius"/>
    </source>
</evidence>
<comment type="subcellular location">
    <subcellularLocation>
        <location evidence="1">Membrane</location>
        <topology evidence="1">Multi-pass membrane protein</topology>
    </subcellularLocation>
</comment>
<dbReference type="GO" id="GO:0016020">
    <property type="term" value="C:membrane"/>
    <property type="evidence" value="ECO:0007669"/>
    <property type="project" value="UniProtKB-SubCell"/>
</dbReference>
<feature type="transmembrane region" description="Helical" evidence="11">
    <location>
        <begin position="59"/>
        <end position="87"/>
    </location>
</feature>
<name>A0A897MYN1_9EURY</name>
<keyword evidence="8" id="KW-0157">Chromophore</keyword>
<keyword evidence="3" id="KW-0600">Photoreceptor protein</keyword>
<dbReference type="SMART" id="SM01021">
    <property type="entry name" value="Bac_rhodopsin"/>
    <property type="match status" value="1"/>
</dbReference>
<dbReference type="EMBL" id="CP064787">
    <property type="protein sequence ID" value="QSG07210.1"/>
    <property type="molecule type" value="Genomic_DNA"/>
</dbReference>
<proteinExistence type="inferred from homology"/>
<keyword evidence="5 11" id="KW-0812">Transmembrane</keyword>
<evidence type="ECO:0000256" key="9">
    <source>
        <dbReference type="ARBA" id="ARBA00023136"/>
    </source>
</evidence>
<organism evidence="12 13">
    <name type="scientific">Halapricum desulfuricans</name>
    <dbReference type="NCBI Taxonomy" id="2841257"/>
    <lineage>
        <taxon>Archaea</taxon>
        <taxon>Methanobacteriati</taxon>
        <taxon>Methanobacteriota</taxon>
        <taxon>Stenosarchaea group</taxon>
        <taxon>Halobacteria</taxon>
        <taxon>Halobacteriales</taxon>
        <taxon>Haloarculaceae</taxon>
        <taxon>Halapricum</taxon>
    </lineage>
</organism>
<evidence type="ECO:0000256" key="6">
    <source>
        <dbReference type="ARBA" id="ARBA00022925"/>
    </source>
</evidence>
<evidence type="ECO:0000256" key="2">
    <source>
        <dbReference type="ARBA" id="ARBA00008130"/>
    </source>
</evidence>
<feature type="transmembrane region" description="Helical" evidence="11">
    <location>
        <begin position="205"/>
        <end position="226"/>
    </location>
</feature>
<dbReference type="AlphaFoldDB" id="A0A897MYN1"/>
<comment type="similarity">
    <text evidence="2">Belongs to the archaeal/bacterial/fungal opsin family.</text>
</comment>
<evidence type="ECO:0000313" key="13">
    <source>
        <dbReference type="Proteomes" id="UP000663525"/>
    </source>
</evidence>
<evidence type="ECO:0000313" key="12">
    <source>
        <dbReference type="EMBL" id="QSG07210.1"/>
    </source>
</evidence>
<dbReference type="Proteomes" id="UP000663525">
    <property type="component" value="Chromosome"/>
</dbReference>
<keyword evidence="7 11" id="KW-1133">Transmembrane helix</keyword>
<feature type="transmembrane region" description="Helical" evidence="11">
    <location>
        <begin position="119"/>
        <end position="137"/>
    </location>
</feature>
<dbReference type="GO" id="GO:0007602">
    <property type="term" value="P:phototransduction"/>
    <property type="evidence" value="ECO:0007669"/>
    <property type="project" value="UniProtKB-KW"/>
</dbReference>
<dbReference type="GeneID" id="68856428"/>
<protein>
    <submittedName>
        <fullName evidence="12">Bacteriorhodopsin</fullName>
    </submittedName>
</protein>
<reference evidence="12" key="1">
    <citation type="submission" date="2020-11" db="EMBL/GenBank/DDBJ databases">
        <title>Carbohydrate-dependent, anaerobic sulfur respiration: A novel catabolism in halophilic archaea.</title>
        <authorList>
            <person name="Sorokin D.Y."/>
            <person name="Messina E."/>
            <person name="Smedile F."/>
            <person name="La Cono V."/>
            <person name="Hallsworth J.E."/>
            <person name="Yakimov M.M."/>
        </authorList>
    </citation>
    <scope>NUCLEOTIDE SEQUENCE</scope>
    <source>
        <strain evidence="12">HSR12-1</strain>
    </source>
</reference>
<feature type="transmembrane region" description="Helical" evidence="11">
    <location>
        <begin position="26"/>
        <end position="47"/>
    </location>
</feature>
<evidence type="ECO:0000256" key="7">
    <source>
        <dbReference type="ARBA" id="ARBA00022989"/>
    </source>
</evidence>
<dbReference type="Gene3D" id="1.20.1070.10">
    <property type="entry name" value="Rhodopsin 7-helix transmembrane proteins"/>
    <property type="match status" value="1"/>
</dbReference>
<gene>
    <name evidence="12" type="ORF">HSR121_2892</name>
</gene>
<keyword evidence="6" id="KW-0681">Retinal protein</keyword>
<evidence type="ECO:0000256" key="4">
    <source>
        <dbReference type="ARBA" id="ARBA00022606"/>
    </source>
</evidence>
<dbReference type="Pfam" id="PF01036">
    <property type="entry name" value="Bac_rhodopsin"/>
    <property type="match status" value="1"/>
</dbReference>
<dbReference type="InterPro" id="IPR001425">
    <property type="entry name" value="Arc/bac/fun_rhodopsins"/>
</dbReference>
<dbReference type="GO" id="GO:0009881">
    <property type="term" value="F:photoreceptor activity"/>
    <property type="evidence" value="ECO:0007669"/>
    <property type="project" value="UniProtKB-KW"/>
</dbReference>
<dbReference type="PRINTS" id="PR00251">
    <property type="entry name" value="BACTRLOPSIN"/>
</dbReference>
<evidence type="ECO:0000256" key="5">
    <source>
        <dbReference type="ARBA" id="ARBA00022692"/>
    </source>
</evidence>
<dbReference type="PANTHER" id="PTHR28286:SF2">
    <property type="entry name" value="BACTERIORHODOPSIN _OPSIN, NOPA (EUROFUNG)"/>
    <property type="match status" value="1"/>
</dbReference>
<keyword evidence="9 11" id="KW-0472">Membrane</keyword>
<feature type="transmembrane region" description="Helical" evidence="11">
    <location>
        <begin position="172"/>
        <end position="193"/>
    </location>
</feature>
<accession>A0A897MYN1</accession>
<keyword evidence="4" id="KW-0716">Sensory transduction</keyword>
<feature type="transmembrane region" description="Helical" evidence="11">
    <location>
        <begin position="144"/>
        <end position="166"/>
    </location>
</feature>
<dbReference type="PANTHER" id="PTHR28286">
    <property type="match status" value="1"/>
</dbReference>
<feature type="transmembrane region" description="Helical" evidence="11">
    <location>
        <begin position="246"/>
        <end position="264"/>
    </location>
</feature>